<dbReference type="InterPro" id="IPR029063">
    <property type="entry name" value="SAM-dependent_MTases_sf"/>
</dbReference>
<dbReference type="InterPro" id="IPR050210">
    <property type="entry name" value="tRNA_Adenine-N(6)_MTase"/>
</dbReference>
<dbReference type="Proteomes" id="UP000294321">
    <property type="component" value="Chromosome"/>
</dbReference>
<dbReference type="CDD" id="cd02440">
    <property type="entry name" value="AdoMet_MTases"/>
    <property type="match status" value="1"/>
</dbReference>
<dbReference type="InterPro" id="IPR002052">
    <property type="entry name" value="DNA_methylase_N6_adenine_CS"/>
</dbReference>
<name>A0A4P6ZK71_9LACO</name>
<keyword evidence="3" id="KW-1185">Reference proteome</keyword>
<dbReference type="Pfam" id="PF05175">
    <property type="entry name" value="MTS"/>
    <property type="match status" value="1"/>
</dbReference>
<keyword evidence="2" id="KW-0489">Methyltransferase</keyword>
<dbReference type="InterPro" id="IPR007848">
    <property type="entry name" value="Small_mtfrase_dom"/>
</dbReference>
<evidence type="ECO:0000259" key="1">
    <source>
        <dbReference type="Pfam" id="PF05175"/>
    </source>
</evidence>
<proteinExistence type="predicted"/>
<dbReference type="GO" id="GO:0008757">
    <property type="term" value="F:S-adenosylmethionine-dependent methyltransferase activity"/>
    <property type="evidence" value="ECO:0007669"/>
    <property type="project" value="UniProtKB-ARBA"/>
</dbReference>
<dbReference type="PANTHER" id="PTHR47739:SF1">
    <property type="entry name" value="TRNA1(VAL) (ADENINE(37)-N6)-METHYLTRANSFERASE"/>
    <property type="match status" value="1"/>
</dbReference>
<dbReference type="SUPFAM" id="SSF53335">
    <property type="entry name" value="S-adenosyl-L-methionine-dependent methyltransferases"/>
    <property type="match status" value="1"/>
</dbReference>
<dbReference type="Gene3D" id="3.40.50.150">
    <property type="entry name" value="Vaccinia Virus protein VP39"/>
    <property type="match status" value="1"/>
</dbReference>
<dbReference type="PANTHER" id="PTHR47739">
    <property type="entry name" value="TRNA1(VAL) (ADENINE(37)-N6)-METHYLTRANSFERASE"/>
    <property type="match status" value="1"/>
</dbReference>
<dbReference type="RefSeq" id="WP_133441488.1">
    <property type="nucleotide sequence ID" value="NZ_CP034726.1"/>
</dbReference>
<dbReference type="EMBL" id="CP034726">
    <property type="protein sequence ID" value="QBP17943.1"/>
    <property type="molecule type" value="Genomic_DNA"/>
</dbReference>
<sequence>MGLKPNERIDELYSLGIKIIQNSKTFSFSLDAVLLAYFAQLKRSSKSLTVDLCAGNGAVGLFASHKTRGKIIGVEIQPKLADMAKRSVELNHLSSQIKVLPIDLKDVFKFIKPNSANVVLCNPPYFKTLPTTKVSGNPYLAIARSEIKTNLNQVISTISKLLNTRGTAFIVYRPNRLIEMLNTLQKNKLVPKAIQFAHPRLNQPSQLVLIKAVKCGKPGVKILPPIIVRNENNSGYSKFMHQIMFGSWNA</sequence>
<evidence type="ECO:0000313" key="2">
    <source>
        <dbReference type="EMBL" id="QBP17943.1"/>
    </source>
</evidence>
<gene>
    <name evidence="2" type="ORF">ELX58_01990</name>
</gene>
<dbReference type="OrthoDB" id="9777257at2"/>
<evidence type="ECO:0000313" key="3">
    <source>
        <dbReference type="Proteomes" id="UP000294321"/>
    </source>
</evidence>
<organism evidence="2 3">
    <name type="scientific">Acetilactobacillus jinshanensis</name>
    <dbReference type="NCBI Taxonomy" id="1720083"/>
    <lineage>
        <taxon>Bacteria</taxon>
        <taxon>Bacillati</taxon>
        <taxon>Bacillota</taxon>
        <taxon>Bacilli</taxon>
        <taxon>Lactobacillales</taxon>
        <taxon>Lactobacillaceae</taxon>
        <taxon>Acetilactobacillus</taxon>
    </lineage>
</organism>
<dbReference type="PROSITE" id="PS00092">
    <property type="entry name" value="N6_MTASE"/>
    <property type="match status" value="1"/>
</dbReference>
<dbReference type="KEGG" id="lji:ELX58_01990"/>
<dbReference type="GO" id="GO:0003676">
    <property type="term" value="F:nucleic acid binding"/>
    <property type="evidence" value="ECO:0007669"/>
    <property type="project" value="InterPro"/>
</dbReference>
<keyword evidence="2" id="KW-0808">Transferase</keyword>
<reference evidence="3" key="1">
    <citation type="submission" date="2018-12" db="EMBL/GenBank/DDBJ databases">
        <title>A new species of lactobacillus.</title>
        <authorList>
            <person name="Jian Y."/>
            <person name="Xin L."/>
            <person name="Hong Z.J."/>
            <person name="Ming L.Z."/>
            <person name="Hong X.Z."/>
        </authorList>
    </citation>
    <scope>NUCLEOTIDE SEQUENCE [LARGE SCALE GENOMIC DNA]</scope>
    <source>
        <strain evidence="3">HSLZ-75</strain>
    </source>
</reference>
<dbReference type="AlphaFoldDB" id="A0A4P6ZK71"/>
<dbReference type="GO" id="GO:0008170">
    <property type="term" value="F:N-methyltransferase activity"/>
    <property type="evidence" value="ECO:0007669"/>
    <property type="project" value="UniProtKB-ARBA"/>
</dbReference>
<dbReference type="GO" id="GO:0032259">
    <property type="term" value="P:methylation"/>
    <property type="evidence" value="ECO:0007669"/>
    <property type="project" value="UniProtKB-KW"/>
</dbReference>
<protein>
    <submittedName>
        <fullName evidence="2">SAM-dependent methyltransferase</fullName>
    </submittedName>
</protein>
<accession>A0A4P6ZK71</accession>
<feature type="domain" description="Methyltransferase small" evidence="1">
    <location>
        <begin position="38"/>
        <end position="141"/>
    </location>
</feature>